<evidence type="ECO:0000256" key="1">
    <source>
        <dbReference type="ARBA" id="ARBA00000707"/>
    </source>
</evidence>
<comment type="catalytic activity">
    <reaction evidence="1">
        <text>Thiol-dependent hydrolysis of ester, thioester, amide, peptide and isopeptide bonds formed by the C-terminal Gly of ubiquitin (a 76-residue protein attached to proteins as an intracellular targeting signal).</text>
        <dbReference type="EC" id="3.4.19.12"/>
    </reaction>
</comment>
<dbReference type="PANTHER" id="PTHR24006">
    <property type="entry name" value="UBIQUITIN CARBOXYL-TERMINAL HYDROLASE"/>
    <property type="match status" value="1"/>
</dbReference>
<dbReference type="InterPro" id="IPR028889">
    <property type="entry name" value="USP"/>
</dbReference>
<comment type="similarity">
    <text evidence="2">Belongs to the peptidase C19 family.</text>
</comment>
<protein>
    <recommendedName>
        <fullName evidence="3">ubiquitinyl hydrolase 1</fullName>
        <ecNumber evidence="3">3.4.19.12</ecNumber>
    </recommendedName>
</protein>
<dbReference type="GO" id="GO:0004843">
    <property type="term" value="F:cysteine-type deubiquitinase activity"/>
    <property type="evidence" value="ECO:0007669"/>
    <property type="project" value="UniProtKB-EC"/>
</dbReference>
<dbReference type="GO" id="GO:0006508">
    <property type="term" value="P:proteolysis"/>
    <property type="evidence" value="ECO:0007669"/>
    <property type="project" value="UniProtKB-KW"/>
</dbReference>
<dbReference type="Pfam" id="PF00443">
    <property type="entry name" value="UCH"/>
    <property type="match status" value="1"/>
</dbReference>
<organism evidence="10 11">
    <name type="scientific">Teratosphaeria destructans</name>
    <dbReference type="NCBI Taxonomy" id="418781"/>
    <lineage>
        <taxon>Eukaryota</taxon>
        <taxon>Fungi</taxon>
        <taxon>Dikarya</taxon>
        <taxon>Ascomycota</taxon>
        <taxon>Pezizomycotina</taxon>
        <taxon>Dothideomycetes</taxon>
        <taxon>Dothideomycetidae</taxon>
        <taxon>Mycosphaerellales</taxon>
        <taxon>Teratosphaeriaceae</taxon>
        <taxon>Teratosphaeria</taxon>
    </lineage>
</organism>
<keyword evidence="6 10" id="KW-0378">Hydrolase</keyword>
<dbReference type="EMBL" id="RIBY02001667">
    <property type="protein sequence ID" value="KAH9828292.1"/>
    <property type="molecule type" value="Genomic_DNA"/>
</dbReference>
<dbReference type="SUPFAM" id="SSF54001">
    <property type="entry name" value="Cysteine proteinases"/>
    <property type="match status" value="1"/>
</dbReference>
<evidence type="ECO:0000256" key="7">
    <source>
        <dbReference type="ARBA" id="ARBA00022807"/>
    </source>
</evidence>
<feature type="compositionally biased region" description="Basic and acidic residues" evidence="8">
    <location>
        <begin position="965"/>
        <end position="992"/>
    </location>
</feature>
<dbReference type="EC" id="3.4.19.12" evidence="3"/>
<dbReference type="GO" id="GO:0016579">
    <property type="term" value="P:protein deubiquitination"/>
    <property type="evidence" value="ECO:0007669"/>
    <property type="project" value="InterPro"/>
</dbReference>
<reference evidence="10 11" key="2">
    <citation type="journal article" date="2021" name="Curr. Genet.">
        <title>Genetic response to nitrogen starvation in the aggressive Eucalyptus foliar pathogen Teratosphaeria destructans.</title>
        <authorList>
            <person name="Havenga M."/>
            <person name="Wingfield B.D."/>
            <person name="Wingfield M.J."/>
            <person name="Dreyer L.L."/>
            <person name="Roets F."/>
            <person name="Aylward J."/>
        </authorList>
    </citation>
    <scope>NUCLEOTIDE SEQUENCE [LARGE SCALE GENOMIC DNA]</scope>
    <source>
        <strain evidence="10">CMW44962</strain>
    </source>
</reference>
<dbReference type="Proteomes" id="UP001138500">
    <property type="component" value="Unassembled WGS sequence"/>
</dbReference>
<sequence>MSGVHRFLSRREKNIKNATHPHRAASPQQPRTGKVCRSRFLLLLLHKVHTCTWTVHVHELFLVRVMKGSTGVVPGGKWFACFHQRGRSAQSSLRAGCSDGRSEDTVLPPRKRAARSDSAVLRSSEDWSQQRGLALLLKLAQTMDVFAWLTTRSPQTDKKPAHFGPVFSAHDDPARKPDRDEERAVKAILERLRHYGIDTMVESNVEYALRSPSSNGDSEAAFRLLMLLQDTYEGIVKPYDPNTKLLGAVNRNSVTCFLDALLFAMFARLDSFEAMLYDSFEDLPRKKLAGFLRLWVNMLRTGRLITTDITAHLQQALSGCGWEEATRLKQQDPSEAFTFITGQLELPLLTLKMDLYHTGKEDPQDDHKFVNERLLEVALLDRPPDGEGPITLEDCLEHYFNNRIEVKRHMENRRRNTLKSAETPPPSDAPPKNEMEPGIHVEVADLGDRPETPAAASPLALTPVESTATHGSKDPFERLRPNMTKKRSDSIFSQRKVELTGIDPEELAKAEANGMVDAKGRKMSTKTEVLMPAWQFFKLLPWYTDHQPTSDAQVAAHFARKRPVLGICLKRYAYTNQGQATRRSDYIDIPLEIVVPHFVSDDDMQDDGPLAGNFRLLLQSVVCHRGVTSSTDHTLNGEAYSSSSEDDLEDPWMRFDDLAPERVSYVNIHEALKQETPYLLFYQVQPIDDDGHSIHDLPTYAEATSRSHSDAAPPPLEKPYLHEPPESENALSQSTSDLQPVDSGGSIARSEGADFAAGSQRISLDFSNAAEILTGRSSGSFLGGDRRPSIAFDEGSFSGGSARDPASVPVTPSEEKAGGFLNVAGRFGGRRASKPSKGTNGSRSRPSSIGREDMLEKNGSRFSLNMAKLTQRMSRTDMSTSMALPVTPSTEVAKELGGRNDSAIVGSSPPPAATTTSLDGPISTVAEVVPDGGEPSKNASKESIGIPSRTASIGATAALKTRPTSRKEEKAARREEKRKSKAGGDDRDCVVM</sequence>
<dbReference type="GO" id="GO:0005634">
    <property type="term" value="C:nucleus"/>
    <property type="evidence" value="ECO:0007669"/>
    <property type="project" value="UniProtKB-SubCell"/>
</dbReference>
<evidence type="ECO:0000256" key="3">
    <source>
        <dbReference type="ARBA" id="ARBA00012759"/>
    </source>
</evidence>
<reference evidence="10 11" key="1">
    <citation type="journal article" date="2018" name="IMA Fungus">
        <title>IMA Genome-F 10: Nine draft genome sequences of Claviceps purpurea s.lat., including C. arundinis, C. humidiphila, and C. cf. spartinae, pseudomolecules for the pitch canker pathogen Fusarium circinatum, draft genome of Davidsoniella eucalypti, Grosmannia galeiformis, Quambalaria eucalypti, and Teratosphaeria destructans.</title>
        <authorList>
            <person name="Wingfield B.D."/>
            <person name="Liu M."/>
            <person name="Nguyen H.D."/>
            <person name="Lane F.A."/>
            <person name="Morgan S.W."/>
            <person name="De Vos L."/>
            <person name="Wilken P.M."/>
            <person name="Duong T.A."/>
            <person name="Aylward J."/>
            <person name="Coetzee M.P."/>
            <person name="Dadej K."/>
            <person name="De Beer Z.W."/>
            <person name="Findlay W."/>
            <person name="Havenga M."/>
            <person name="Kolarik M."/>
            <person name="Menzies J.G."/>
            <person name="Naidoo K."/>
            <person name="Pochopski O."/>
            <person name="Shoukouhi P."/>
            <person name="Santana Q.C."/>
            <person name="Seifert K.A."/>
            <person name="Soal N."/>
            <person name="Steenkamp E.T."/>
            <person name="Tatham C.T."/>
            <person name="van der Nest M.A."/>
            <person name="Wingfield M.J."/>
        </authorList>
    </citation>
    <scope>NUCLEOTIDE SEQUENCE [LARGE SCALE GENOMIC DNA]</scope>
    <source>
        <strain evidence="10">CMW44962</strain>
    </source>
</reference>
<feature type="domain" description="USP" evidence="9">
    <location>
        <begin position="246"/>
        <end position="685"/>
    </location>
</feature>
<evidence type="ECO:0000256" key="5">
    <source>
        <dbReference type="ARBA" id="ARBA00022786"/>
    </source>
</evidence>
<dbReference type="GO" id="GO:0005829">
    <property type="term" value="C:cytosol"/>
    <property type="evidence" value="ECO:0007669"/>
    <property type="project" value="TreeGrafter"/>
</dbReference>
<dbReference type="PROSITE" id="PS50235">
    <property type="entry name" value="USP_3"/>
    <property type="match status" value="1"/>
</dbReference>
<feature type="compositionally biased region" description="Basic and acidic residues" evidence="8">
    <location>
        <begin position="471"/>
        <end position="480"/>
    </location>
</feature>
<name>A0A9W7W2X1_9PEZI</name>
<accession>A0A9W7W2X1</accession>
<comment type="caution">
    <text evidence="10">The sequence shown here is derived from an EMBL/GenBank/DDBJ whole genome shotgun (WGS) entry which is preliminary data.</text>
</comment>
<feature type="region of interest" description="Disordered" evidence="8">
    <location>
        <begin position="410"/>
        <end position="435"/>
    </location>
</feature>
<keyword evidence="4" id="KW-0645">Protease</keyword>
<dbReference type="InterPro" id="IPR050164">
    <property type="entry name" value="Peptidase_C19"/>
</dbReference>
<feature type="region of interest" description="Disordered" evidence="8">
    <location>
        <begin position="899"/>
        <end position="992"/>
    </location>
</feature>
<evidence type="ECO:0000256" key="2">
    <source>
        <dbReference type="ARBA" id="ARBA00009085"/>
    </source>
</evidence>
<evidence type="ECO:0000313" key="10">
    <source>
        <dbReference type="EMBL" id="KAH9828292.1"/>
    </source>
</evidence>
<gene>
    <name evidence="10" type="ORF">Tdes44962_MAKER02457</name>
</gene>
<keyword evidence="11" id="KW-1185">Reference proteome</keyword>
<dbReference type="OrthoDB" id="6287070at2759"/>
<dbReference type="PANTHER" id="PTHR24006:SF722">
    <property type="entry name" value="UBIQUITIN CARBOXYL-TERMINAL HYDROLASE 48"/>
    <property type="match status" value="1"/>
</dbReference>
<evidence type="ECO:0000256" key="8">
    <source>
        <dbReference type="SAM" id="MobiDB-lite"/>
    </source>
</evidence>
<dbReference type="AlphaFoldDB" id="A0A9W7W2X1"/>
<evidence type="ECO:0000259" key="9">
    <source>
        <dbReference type="PROSITE" id="PS50235"/>
    </source>
</evidence>
<feature type="region of interest" description="Disordered" evidence="8">
    <location>
        <begin position="792"/>
        <end position="862"/>
    </location>
</feature>
<dbReference type="InterPro" id="IPR001394">
    <property type="entry name" value="Peptidase_C19_UCH"/>
</dbReference>
<evidence type="ECO:0000256" key="4">
    <source>
        <dbReference type="ARBA" id="ARBA00022670"/>
    </source>
</evidence>
<evidence type="ECO:0000256" key="6">
    <source>
        <dbReference type="ARBA" id="ARBA00022801"/>
    </source>
</evidence>
<feature type="compositionally biased region" description="Basic and acidic residues" evidence="8">
    <location>
        <begin position="850"/>
        <end position="859"/>
    </location>
</feature>
<feature type="region of interest" description="Disordered" evidence="8">
    <location>
        <begin position="702"/>
        <end position="749"/>
    </location>
</feature>
<feature type="compositionally biased region" description="Polar residues" evidence="8">
    <location>
        <begin position="836"/>
        <end position="847"/>
    </location>
</feature>
<dbReference type="Gene3D" id="3.90.70.10">
    <property type="entry name" value="Cysteine proteinases"/>
    <property type="match status" value="2"/>
</dbReference>
<feature type="region of interest" description="Disordered" evidence="8">
    <location>
        <begin position="449"/>
        <end position="492"/>
    </location>
</feature>
<feature type="compositionally biased region" description="Polar residues" evidence="8">
    <location>
        <begin position="729"/>
        <end position="738"/>
    </location>
</feature>
<evidence type="ECO:0000313" key="11">
    <source>
        <dbReference type="Proteomes" id="UP001138500"/>
    </source>
</evidence>
<feature type="compositionally biased region" description="Low complexity" evidence="8">
    <location>
        <begin position="452"/>
        <end position="463"/>
    </location>
</feature>
<dbReference type="InterPro" id="IPR038765">
    <property type="entry name" value="Papain-like_cys_pep_sf"/>
</dbReference>
<proteinExistence type="inferred from homology"/>
<keyword evidence="7" id="KW-0788">Thiol protease</keyword>
<keyword evidence="5" id="KW-0833">Ubl conjugation pathway</keyword>